<evidence type="ECO:0000259" key="11">
    <source>
        <dbReference type="Pfam" id="PF07731"/>
    </source>
</evidence>
<keyword evidence="4" id="KW-0560">Oxidoreductase</keyword>
<keyword evidence="6" id="KW-1015">Disulfide bond</keyword>
<dbReference type="GO" id="GO:0005507">
    <property type="term" value="F:copper ion binding"/>
    <property type="evidence" value="ECO:0007669"/>
    <property type="project" value="InterPro"/>
</dbReference>
<gene>
    <name evidence="13" type="ORF">FFLO_03867</name>
</gene>
<dbReference type="PANTHER" id="PTHR11709">
    <property type="entry name" value="MULTI-COPPER OXIDASE"/>
    <property type="match status" value="1"/>
</dbReference>
<evidence type="ECO:0000256" key="5">
    <source>
        <dbReference type="ARBA" id="ARBA00023008"/>
    </source>
</evidence>
<comment type="caution">
    <text evidence="13">The sequence shown here is derived from an EMBL/GenBank/DDBJ whole genome shotgun (WGS) entry which is preliminary data.</text>
</comment>
<dbReference type="CDD" id="cd13851">
    <property type="entry name" value="CuRO_1_Fet3p"/>
    <property type="match status" value="1"/>
</dbReference>
<dbReference type="PANTHER" id="PTHR11709:SF361">
    <property type="entry name" value="IRON TRANSPORT MULTICOPPER OXIDASE FET3"/>
    <property type="match status" value="1"/>
</dbReference>
<feature type="transmembrane region" description="Helical" evidence="8">
    <location>
        <begin position="580"/>
        <end position="601"/>
    </location>
</feature>
<keyword evidence="7" id="KW-0325">Glycoprotein</keyword>
<dbReference type="GO" id="GO:0033215">
    <property type="term" value="P:reductive iron assimilation"/>
    <property type="evidence" value="ECO:0007669"/>
    <property type="project" value="TreeGrafter"/>
</dbReference>
<feature type="domain" description="Plastocyanin-like" evidence="10">
    <location>
        <begin position="157"/>
        <end position="303"/>
    </location>
</feature>
<evidence type="ECO:0000313" key="14">
    <source>
        <dbReference type="Proteomes" id="UP000812966"/>
    </source>
</evidence>
<dbReference type="InterPro" id="IPR002355">
    <property type="entry name" value="Cu_oxidase_Cu_BS"/>
</dbReference>
<accession>A0A8K0JKI5</accession>
<evidence type="ECO:0000256" key="3">
    <source>
        <dbReference type="ARBA" id="ARBA00022729"/>
    </source>
</evidence>
<dbReference type="GO" id="GO:0004322">
    <property type="term" value="F:ferroxidase activity"/>
    <property type="evidence" value="ECO:0007669"/>
    <property type="project" value="TreeGrafter"/>
</dbReference>
<evidence type="ECO:0000256" key="8">
    <source>
        <dbReference type="SAM" id="Phobius"/>
    </source>
</evidence>
<sequence>MYASSVSLLGVAALFAGTAQAALVEHYWNISYTQANPDGLFERRVIGVNGSWPPPPILVNQHDTLRVHAYNGLGDVGTSLHSHGNFFNGTNYYDGAVGTTQCAIPPGETLTYEIPVDLQAGTFWIHGHYNGQYVDGLRAPVVILPSEPRSDNLTWDEDYTVVVSDWYHDEHPVMVKERFLVWWNPTGAEPVPESAMIYVAKDGQYLSSYDDLMAGKGTNNDAVIPFEAGKKYRIRVINMSSLSMFHLQIKDHTMQVIEMDGIDTVPTETDMLTIAVAQRYSVYVEAKSNADSNYAMMVWQDPDMYDAIPEELVLNNTVQIQYSAALPKAEAFTFDVAPTEYSTYPIADDTIFKPLLRNASAPPDQEFTIVATFDTFDDGTPRSASSYSTYQMPMTPTLFTEMTMGNDSNNARVYGSMTNALMLDHLAMIQVTIVNTDTGFHPFHLHGHEFQVMGKSTDYLSNDTSVNPPIVEQENPMRRDTVTVPPGGSTTIRFRADNPGAWLLHCHVEWHMNQGLAVTFVSFPDETQKLLTLPQTLIDHCEAQNIPASGNIVGLMSTTDFKGEPYGPWPQKLGWRPKGIVAMTGCVLTVVLGFATVVWYASGSLDDAEIEEEIKRKHELKQSSGGKFGFVKRLANRS</sequence>
<evidence type="ECO:0000256" key="4">
    <source>
        <dbReference type="ARBA" id="ARBA00023002"/>
    </source>
</evidence>
<evidence type="ECO:0000259" key="10">
    <source>
        <dbReference type="Pfam" id="PF00394"/>
    </source>
</evidence>
<dbReference type="InterPro" id="IPR011706">
    <property type="entry name" value="Cu-oxidase_C"/>
</dbReference>
<evidence type="ECO:0000256" key="2">
    <source>
        <dbReference type="ARBA" id="ARBA00022723"/>
    </source>
</evidence>
<keyword evidence="8" id="KW-1133">Transmembrane helix</keyword>
<dbReference type="Gene3D" id="2.60.40.420">
    <property type="entry name" value="Cupredoxins - blue copper proteins"/>
    <property type="match status" value="3"/>
</dbReference>
<name>A0A8K0JKI5_9TREE</name>
<dbReference type="InterPro" id="IPR044130">
    <property type="entry name" value="CuRO_2_Fet3-like"/>
</dbReference>
<dbReference type="CDD" id="cd13877">
    <property type="entry name" value="CuRO_2_Fet3p_like"/>
    <property type="match status" value="1"/>
</dbReference>
<dbReference type="EMBL" id="JABELV010000075">
    <property type="protein sequence ID" value="KAG7532059.1"/>
    <property type="molecule type" value="Genomic_DNA"/>
</dbReference>
<keyword evidence="8" id="KW-0812">Transmembrane</keyword>
<comment type="similarity">
    <text evidence="1">Belongs to the multicopper oxidase family.</text>
</comment>
<keyword evidence="8" id="KW-0472">Membrane</keyword>
<keyword evidence="14" id="KW-1185">Reference proteome</keyword>
<feature type="domain" description="Plastocyanin-like" evidence="11">
    <location>
        <begin position="397"/>
        <end position="524"/>
    </location>
</feature>
<evidence type="ECO:0000256" key="7">
    <source>
        <dbReference type="ARBA" id="ARBA00023180"/>
    </source>
</evidence>
<reference evidence="13" key="1">
    <citation type="submission" date="2020-04" db="EMBL/GenBank/DDBJ databases">
        <title>Analysis of mating type loci in Filobasidium floriforme.</title>
        <authorList>
            <person name="Nowrousian M."/>
        </authorList>
    </citation>
    <scope>NUCLEOTIDE SEQUENCE</scope>
    <source>
        <strain evidence="13">CBS 6242</strain>
    </source>
</reference>
<dbReference type="PROSITE" id="PS00079">
    <property type="entry name" value="MULTICOPPER_OXIDASE1"/>
    <property type="match status" value="1"/>
</dbReference>
<dbReference type="CDD" id="cd13899">
    <property type="entry name" value="CuRO_3_Fet3p"/>
    <property type="match status" value="1"/>
</dbReference>
<feature type="domain" description="Plastocyanin-like" evidence="12">
    <location>
        <begin position="30"/>
        <end position="146"/>
    </location>
</feature>
<evidence type="ECO:0000256" key="9">
    <source>
        <dbReference type="SAM" id="SignalP"/>
    </source>
</evidence>
<feature type="chain" id="PRO_5035466711" description="Laccase" evidence="9">
    <location>
        <begin position="22"/>
        <end position="638"/>
    </location>
</feature>
<dbReference type="Pfam" id="PF00394">
    <property type="entry name" value="Cu-oxidase"/>
    <property type="match status" value="1"/>
</dbReference>
<dbReference type="GO" id="GO:0033573">
    <property type="term" value="C:high-affinity iron permease complex"/>
    <property type="evidence" value="ECO:0007669"/>
    <property type="project" value="TreeGrafter"/>
</dbReference>
<dbReference type="InterPro" id="IPR011707">
    <property type="entry name" value="Cu-oxidase-like_N"/>
</dbReference>
<evidence type="ECO:0000256" key="6">
    <source>
        <dbReference type="ARBA" id="ARBA00023157"/>
    </source>
</evidence>
<dbReference type="InterPro" id="IPR045087">
    <property type="entry name" value="Cu-oxidase_fam"/>
</dbReference>
<organism evidence="13 14">
    <name type="scientific">Filobasidium floriforme</name>
    <dbReference type="NCBI Taxonomy" id="5210"/>
    <lineage>
        <taxon>Eukaryota</taxon>
        <taxon>Fungi</taxon>
        <taxon>Dikarya</taxon>
        <taxon>Basidiomycota</taxon>
        <taxon>Agaricomycotina</taxon>
        <taxon>Tremellomycetes</taxon>
        <taxon>Filobasidiales</taxon>
        <taxon>Filobasidiaceae</taxon>
        <taxon>Filobasidium</taxon>
    </lineage>
</organism>
<dbReference type="Proteomes" id="UP000812966">
    <property type="component" value="Unassembled WGS sequence"/>
</dbReference>
<feature type="signal peptide" evidence="9">
    <location>
        <begin position="1"/>
        <end position="21"/>
    </location>
</feature>
<protein>
    <recommendedName>
        <fullName evidence="15">Laccase</fullName>
    </recommendedName>
</protein>
<dbReference type="Pfam" id="PF07732">
    <property type="entry name" value="Cu-oxidase_3"/>
    <property type="match status" value="1"/>
</dbReference>
<dbReference type="FunFam" id="2.60.40.420:FF:000070">
    <property type="entry name" value="Potential multicopper ferro-O2-oxidoreductase"/>
    <property type="match status" value="1"/>
</dbReference>
<keyword evidence="5" id="KW-0186">Copper</keyword>
<dbReference type="AlphaFoldDB" id="A0A8K0JKI5"/>
<dbReference type="InterPro" id="IPR008972">
    <property type="entry name" value="Cupredoxin"/>
</dbReference>
<evidence type="ECO:0008006" key="15">
    <source>
        <dbReference type="Google" id="ProtNLM"/>
    </source>
</evidence>
<dbReference type="GO" id="GO:0010106">
    <property type="term" value="P:cellular response to iron ion starvation"/>
    <property type="evidence" value="ECO:0007669"/>
    <property type="project" value="TreeGrafter"/>
</dbReference>
<keyword evidence="3 9" id="KW-0732">Signal</keyword>
<dbReference type="InterPro" id="IPR001117">
    <property type="entry name" value="Cu-oxidase_2nd"/>
</dbReference>
<dbReference type="Pfam" id="PF07731">
    <property type="entry name" value="Cu-oxidase_2"/>
    <property type="match status" value="1"/>
</dbReference>
<evidence type="ECO:0000256" key="1">
    <source>
        <dbReference type="ARBA" id="ARBA00010609"/>
    </source>
</evidence>
<evidence type="ECO:0000259" key="12">
    <source>
        <dbReference type="Pfam" id="PF07732"/>
    </source>
</evidence>
<dbReference type="InterPro" id="IPR033138">
    <property type="entry name" value="Cu_oxidase_CS"/>
</dbReference>
<dbReference type="SUPFAM" id="SSF49503">
    <property type="entry name" value="Cupredoxins"/>
    <property type="match status" value="3"/>
</dbReference>
<proteinExistence type="inferred from homology"/>
<dbReference type="PROSITE" id="PS00080">
    <property type="entry name" value="MULTICOPPER_OXIDASE2"/>
    <property type="match status" value="1"/>
</dbReference>
<keyword evidence="2" id="KW-0479">Metal-binding</keyword>
<evidence type="ECO:0000313" key="13">
    <source>
        <dbReference type="EMBL" id="KAG7532059.1"/>
    </source>
</evidence>